<accession>A0A365GWL4</accession>
<dbReference type="AlphaFoldDB" id="A0A365GWL4"/>
<evidence type="ECO:0000313" key="1">
    <source>
        <dbReference type="EMBL" id="RAY11211.1"/>
    </source>
</evidence>
<dbReference type="EMBL" id="QLYX01000020">
    <property type="protein sequence ID" value="RAY11211.1"/>
    <property type="molecule type" value="Genomic_DNA"/>
</dbReference>
<dbReference type="RefSeq" id="WP_111871667.1">
    <property type="nucleotide sequence ID" value="NZ_QLYX01000020.1"/>
</dbReference>
<comment type="caution">
    <text evidence="1">The sequence shown here is derived from an EMBL/GenBank/DDBJ whole genome shotgun (WGS) entry which is preliminary data.</text>
</comment>
<keyword evidence="2" id="KW-1185">Reference proteome</keyword>
<dbReference type="Proteomes" id="UP000251891">
    <property type="component" value="Unassembled WGS sequence"/>
</dbReference>
<proteinExistence type="predicted"/>
<name>A0A365GWL4_9ACTN</name>
<reference evidence="1 2" key="1">
    <citation type="submission" date="2018-06" db="EMBL/GenBank/DDBJ databases">
        <title>Actinomadura craniellae sp. nov. isolated from marine sponge Craniella sp.</title>
        <authorList>
            <person name="Li L."/>
            <person name="Xu Q.H."/>
            <person name="Lin H.W."/>
            <person name="Lu Y.H."/>
        </authorList>
    </citation>
    <scope>NUCLEOTIDE SEQUENCE [LARGE SCALE GENOMIC DNA]</scope>
    <source>
        <strain evidence="1 2">LHW63021</strain>
    </source>
</reference>
<evidence type="ECO:0000313" key="2">
    <source>
        <dbReference type="Proteomes" id="UP000251891"/>
    </source>
</evidence>
<protein>
    <submittedName>
        <fullName evidence="1">Uncharacterized protein</fullName>
    </submittedName>
</protein>
<sequence>MTERLERRVRRDFSEPGSAEEVLRTLAELPGRAGYDAAHFASERVQAAVVLLAGGDFRRLRAALDLAVTDWRDVLVAAELAEGDWPARLDERLGP</sequence>
<gene>
    <name evidence="1" type="ORF">DPM19_31110</name>
</gene>
<organism evidence="1 2">
    <name type="scientific">Actinomadura craniellae</name>
    <dbReference type="NCBI Taxonomy" id="2231787"/>
    <lineage>
        <taxon>Bacteria</taxon>
        <taxon>Bacillati</taxon>
        <taxon>Actinomycetota</taxon>
        <taxon>Actinomycetes</taxon>
        <taxon>Streptosporangiales</taxon>
        <taxon>Thermomonosporaceae</taxon>
        <taxon>Actinomadura</taxon>
    </lineage>
</organism>
<dbReference type="OrthoDB" id="3698546at2"/>